<evidence type="ECO:0000313" key="2">
    <source>
        <dbReference type="Proteomes" id="UP001499843"/>
    </source>
</evidence>
<dbReference type="PIRSF" id="PIRSF017393">
    <property type="entry name" value="MTase_SAV2177"/>
    <property type="match status" value="1"/>
</dbReference>
<reference evidence="2" key="1">
    <citation type="journal article" date="2019" name="Int. J. Syst. Evol. Microbiol.">
        <title>The Global Catalogue of Microorganisms (GCM) 10K type strain sequencing project: providing services to taxonomists for standard genome sequencing and annotation.</title>
        <authorList>
            <consortium name="The Broad Institute Genomics Platform"/>
            <consortium name="The Broad Institute Genome Sequencing Center for Infectious Disease"/>
            <person name="Wu L."/>
            <person name="Ma J."/>
        </authorList>
    </citation>
    <scope>NUCLEOTIDE SEQUENCE [LARGE SCALE GENOMIC DNA]</scope>
    <source>
        <strain evidence="2">JCM 16114</strain>
    </source>
</reference>
<dbReference type="Gene3D" id="3.40.50.150">
    <property type="entry name" value="Vaccinia Virus protein VP39"/>
    <property type="match status" value="1"/>
</dbReference>
<dbReference type="GO" id="GO:0008168">
    <property type="term" value="F:methyltransferase activity"/>
    <property type="evidence" value="ECO:0007669"/>
    <property type="project" value="UniProtKB-KW"/>
</dbReference>
<dbReference type="SUPFAM" id="SSF53335">
    <property type="entry name" value="S-adenosyl-L-methionine-dependent methyltransferases"/>
    <property type="match status" value="1"/>
</dbReference>
<dbReference type="GO" id="GO:0032259">
    <property type="term" value="P:methylation"/>
    <property type="evidence" value="ECO:0007669"/>
    <property type="project" value="UniProtKB-KW"/>
</dbReference>
<dbReference type="Pfam" id="PF04672">
    <property type="entry name" value="Methyltransf_19"/>
    <property type="match status" value="1"/>
</dbReference>
<evidence type="ECO:0000313" key="1">
    <source>
        <dbReference type="EMBL" id="GAA2215245.1"/>
    </source>
</evidence>
<name>A0ABP5PU45_9ACTN</name>
<dbReference type="EMBL" id="BAAAQX010000048">
    <property type="protein sequence ID" value="GAA2215245.1"/>
    <property type="molecule type" value="Genomic_DNA"/>
</dbReference>
<keyword evidence="2" id="KW-1185">Reference proteome</keyword>
<sequence length="281" mass="31092">MREPSLMSDHNGTNPYIDTNTPNVARIYNYLLGGRDNFASDRAAAEQIIKVVPHVRRTARENRSFLRRAVTQLTAKAGIRQFIDIGTGLPSKGNVHEIAQAINPDARVTYIDNDPTAIVHARAMLARGEGVIAILDDLRDPDSILSQPRLNALIDLDRPVALLLVAVLHFIEDKEDPYAIVSRLLAALAPGSYLVVSHATADHLPSERTDQALQVYEASSTRATPRTYRQILRFFEGLRLVEPGLVDVRDWRPDRDEPSADVITTCYGGSAQKPLPWEGTA</sequence>
<dbReference type="CDD" id="cd02440">
    <property type="entry name" value="AdoMet_MTases"/>
    <property type="match status" value="1"/>
</dbReference>
<organism evidence="1 2">
    <name type="scientific">Nonomuraea monospora</name>
    <dbReference type="NCBI Taxonomy" id="568818"/>
    <lineage>
        <taxon>Bacteria</taxon>
        <taxon>Bacillati</taxon>
        <taxon>Actinomycetota</taxon>
        <taxon>Actinomycetes</taxon>
        <taxon>Streptosporangiales</taxon>
        <taxon>Streptosporangiaceae</taxon>
        <taxon>Nonomuraea</taxon>
    </lineage>
</organism>
<comment type="caution">
    <text evidence="1">The sequence shown here is derived from an EMBL/GenBank/DDBJ whole genome shotgun (WGS) entry which is preliminary data.</text>
</comment>
<keyword evidence="1" id="KW-0808">Transferase</keyword>
<proteinExistence type="predicted"/>
<dbReference type="Proteomes" id="UP001499843">
    <property type="component" value="Unassembled WGS sequence"/>
</dbReference>
<dbReference type="InterPro" id="IPR006764">
    <property type="entry name" value="SAM_dep_MeTrfase_SAV2177_type"/>
</dbReference>
<dbReference type="InterPro" id="IPR029063">
    <property type="entry name" value="SAM-dependent_MTases_sf"/>
</dbReference>
<keyword evidence="1" id="KW-0489">Methyltransferase</keyword>
<gene>
    <name evidence="1" type="ORF">GCM10009850_107120</name>
</gene>
<accession>A0ABP5PU45</accession>
<protein>
    <submittedName>
        <fullName evidence="1">SAM-dependent methyltransferase</fullName>
    </submittedName>
</protein>